<keyword evidence="3" id="KW-1185">Reference proteome</keyword>
<dbReference type="HOGENOM" id="CLU_1607855_0_0_5"/>
<dbReference type="RefSeq" id="WP_038465072.1">
    <property type="nucleotide sequence ID" value="NZ_CP008941.1"/>
</dbReference>
<dbReference type="AlphaFoldDB" id="A0A077ATP4"/>
<sequence length="165" mass="18956">MKKLTHTLSVITLGVIEIISFSSTVKAYDSTNQANRSVHQRNKNDRDALKGAQPEQDICWQWKNENSRLLHEIQELNGDESQQGLRMYGEYINNLKNEAETKEGQLYSEMLKHAQANFNVLQLLYNQGNFSAIKSLVSHTVHFGGQVVPGQYKYSFDIWLLPKQQ</sequence>
<gene>
    <name evidence="2" type="ORF">ID47_07090</name>
</gene>
<evidence type="ECO:0000256" key="1">
    <source>
        <dbReference type="SAM" id="MobiDB-lite"/>
    </source>
</evidence>
<reference evidence="2 3" key="1">
    <citation type="submission" date="2014-07" db="EMBL/GenBank/DDBJ databases">
        <title>Comparative genomic insights into amoeba endosymbionts belonging to the families of Holosporaceae and Candidatus Midichloriaceae within Rickettsiales.</title>
        <authorList>
            <person name="Wang Z."/>
            <person name="Wu M."/>
        </authorList>
    </citation>
    <scope>NUCLEOTIDE SEQUENCE [LARGE SCALE GENOMIC DNA]</scope>
    <source>
        <strain evidence="2">PRA3</strain>
    </source>
</reference>
<dbReference type="EMBL" id="CP008941">
    <property type="protein sequence ID" value="AIK96552.1"/>
    <property type="molecule type" value="Genomic_DNA"/>
</dbReference>
<feature type="region of interest" description="Disordered" evidence="1">
    <location>
        <begin position="32"/>
        <end position="52"/>
    </location>
</feature>
<organism evidence="2 3">
    <name type="scientific">Candidatus Odyssella acanthamoebae</name>
    <dbReference type="NCBI Taxonomy" id="91604"/>
    <lineage>
        <taxon>Bacteria</taxon>
        <taxon>Pseudomonadati</taxon>
        <taxon>Pseudomonadota</taxon>
        <taxon>Alphaproteobacteria</taxon>
        <taxon>Holosporales</taxon>
        <taxon>Candidatus Paracaedibacteraceae</taxon>
        <taxon>Candidatus Odyssella</taxon>
    </lineage>
</organism>
<accession>A0A077ATP4</accession>
<evidence type="ECO:0000313" key="2">
    <source>
        <dbReference type="EMBL" id="AIK96552.1"/>
    </source>
</evidence>
<name>A0A077ATP4_9PROT</name>
<dbReference type="KEGG" id="paca:ID47_07090"/>
<evidence type="ECO:0000313" key="3">
    <source>
        <dbReference type="Proteomes" id="UP000028926"/>
    </source>
</evidence>
<dbReference type="Proteomes" id="UP000028926">
    <property type="component" value="Chromosome"/>
</dbReference>
<proteinExistence type="predicted"/>
<protein>
    <submittedName>
        <fullName evidence="2">Uncharacterized protein</fullName>
    </submittedName>
</protein>